<dbReference type="Proteomes" id="UP000287651">
    <property type="component" value="Unassembled WGS sequence"/>
</dbReference>
<proteinExistence type="predicted"/>
<gene>
    <name evidence="1" type="ORF">B296_00050967</name>
</gene>
<organism evidence="1 2">
    <name type="scientific">Ensete ventricosum</name>
    <name type="common">Abyssinian banana</name>
    <name type="synonym">Musa ensete</name>
    <dbReference type="NCBI Taxonomy" id="4639"/>
    <lineage>
        <taxon>Eukaryota</taxon>
        <taxon>Viridiplantae</taxon>
        <taxon>Streptophyta</taxon>
        <taxon>Embryophyta</taxon>
        <taxon>Tracheophyta</taxon>
        <taxon>Spermatophyta</taxon>
        <taxon>Magnoliopsida</taxon>
        <taxon>Liliopsida</taxon>
        <taxon>Zingiberales</taxon>
        <taxon>Musaceae</taxon>
        <taxon>Ensete</taxon>
    </lineage>
</organism>
<sequence>MPRSLCTHCTFESGISSLMEHLFDHLQILLRTHDNDASECVFISTTRFPDCILENLQLKLPIQGTFITSMVFLLHHQQLFRGIDACNFYDRLVVDVLLHGDVSDDSLSFNRVKYPEVDSSLQEEV</sequence>
<name>A0A444D7G4_ENSVE</name>
<reference evidence="1 2" key="1">
    <citation type="journal article" date="2014" name="Agronomy (Basel)">
        <title>A Draft Genome Sequence for Ensete ventricosum, the Drought-Tolerant Tree Against Hunger.</title>
        <authorList>
            <person name="Harrison J."/>
            <person name="Moore K.A."/>
            <person name="Paszkiewicz K."/>
            <person name="Jones T."/>
            <person name="Grant M."/>
            <person name="Ambacheew D."/>
            <person name="Muzemil S."/>
            <person name="Studholme D.J."/>
        </authorList>
    </citation>
    <scope>NUCLEOTIDE SEQUENCE [LARGE SCALE GENOMIC DNA]</scope>
</reference>
<evidence type="ECO:0000313" key="1">
    <source>
        <dbReference type="EMBL" id="RRT42310.1"/>
    </source>
</evidence>
<evidence type="ECO:0000313" key="2">
    <source>
        <dbReference type="Proteomes" id="UP000287651"/>
    </source>
</evidence>
<protein>
    <submittedName>
        <fullName evidence="1">Uncharacterized protein</fullName>
    </submittedName>
</protein>
<dbReference type="AlphaFoldDB" id="A0A444D7G4"/>
<comment type="caution">
    <text evidence="1">The sequence shown here is derived from an EMBL/GenBank/DDBJ whole genome shotgun (WGS) entry which is preliminary data.</text>
</comment>
<accession>A0A444D7G4</accession>
<dbReference type="EMBL" id="AMZH03017939">
    <property type="protein sequence ID" value="RRT42310.1"/>
    <property type="molecule type" value="Genomic_DNA"/>
</dbReference>